<protein>
    <submittedName>
        <fullName evidence="2">Uncharacterized protein</fullName>
    </submittedName>
</protein>
<organism evidence="2 3">
    <name type="scientific">Acorus calamus</name>
    <name type="common">Sweet flag</name>
    <dbReference type="NCBI Taxonomy" id="4465"/>
    <lineage>
        <taxon>Eukaryota</taxon>
        <taxon>Viridiplantae</taxon>
        <taxon>Streptophyta</taxon>
        <taxon>Embryophyta</taxon>
        <taxon>Tracheophyta</taxon>
        <taxon>Spermatophyta</taxon>
        <taxon>Magnoliopsida</taxon>
        <taxon>Liliopsida</taxon>
        <taxon>Acoraceae</taxon>
        <taxon>Acorus</taxon>
    </lineage>
</organism>
<accession>A0AAV9E0H3</accession>
<gene>
    <name evidence="2" type="ORF">QJS10_CPA10g01770</name>
</gene>
<reference evidence="2" key="2">
    <citation type="submission" date="2023-06" db="EMBL/GenBank/DDBJ databases">
        <authorList>
            <person name="Ma L."/>
            <person name="Liu K.-W."/>
            <person name="Li Z."/>
            <person name="Hsiao Y.-Y."/>
            <person name="Qi Y."/>
            <person name="Fu T."/>
            <person name="Tang G."/>
            <person name="Zhang D."/>
            <person name="Sun W.-H."/>
            <person name="Liu D.-K."/>
            <person name="Li Y."/>
            <person name="Chen G.-Z."/>
            <person name="Liu X.-D."/>
            <person name="Liao X.-Y."/>
            <person name="Jiang Y.-T."/>
            <person name="Yu X."/>
            <person name="Hao Y."/>
            <person name="Huang J."/>
            <person name="Zhao X.-W."/>
            <person name="Ke S."/>
            <person name="Chen Y.-Y."/>
            <person name="Wu W.-L."/>
            <person name="Hsu J.-L."/>
            <person name="Lin Y.-F."/>
            <person name="Huang M.-D."/>
            <person name="Li C.-Y."/>
            <person name="Huang L."/>
            <person name="Wang Z.-W."/>
            <person name="Zhao X."/>
            <person name="Zhong W.-Y."/>
            <person name="Peng D.-H."/>
            <person name="Ahmad S."/>
            <person name="Lan S."/>
            <person name="Zhang J.-S."/>
            <person name="Tsai W.-C."/>
            <person name="Van De Peer Y."/>
            <person name="Liu Z.-J."/>
        </authorList>
    </citation>
    <scope>NUCLEOTIDE SEQUENCE</scope>
    <source>
        <strain evidence="2">CP</strain>
        <tissue evidence="2">Leaves</tissue>
    </source>
</reference>
<dbReference type="AlphaFoldDB" id="A0AAV9E0H3"/>
<dbReference type="Proteomes" id="UP001180020">
    <property type="component" value="Unassembled WGS sequence"/>
</dbReference>
<reference evidence="2" key="1">
    <citation type="journal article" date="2023" name="Nat. Commun.">
        <title>Diploid and tetraploid genomes of Acorus and the evolution of monocots.</title>
        <authorList>
            <person name="Ma L."/>
            <person name="Liu K.W."/>
            <person name="Li Z."/>
            <person name="Hsiao Y.Y."/>
            <person name="Qi Y."/>
            <person name="Fu T."/>
            <person name="Tang G.D."/>
            <person name="Zhang D."/>
            <person name="Sun W.H."/>
            <person name="Liu D.K."/>
            <person name="Li Y."/>
            <person name="Chen G.Z."/>
            <person name="Liu X.D."/>
            <person name="Liao X.Y."/>
            <person name="Jiang Y.T."/>
            <person name="Yu X."/>
            <person name="Hao Y."/>
            <person name="Huang J."/>
            <person name="Zhao X.W."/>
            <person name="Ke S."/>
            <person name="Chen Y.Y."/>
            <person name="Wu W.L."/>
            <person name="Hsu J.L."/>
            <person name="Lin Y.F."/>
            <person name="Huang M.D."/>
            <person name="Li C.Y."/>
            <person name="Huang L."/>
            <person name="Wang Z.W."/>
            <person name="Zhao X."/>
            <person name="Zhong W.Y."/>
            <person name="Peng D.H."/>
            <person name="Ahmad S."/>
            <person name="Lan S."/>
            <person name="Zhang J.S."/>
            <person name="Tsai W.C."/>
            <person name="Van de Peer Y."/>
            <person name="Liu Z.J."/>
        </authorList>
    </citation>
    <scope>NUCLEOTIDE SEQUENCE</scope>
    <source>
        <strain evidence="2">CP</strain>
    </source>
</reference>
<feature type="region of interest" description="Disordered" evidence="1">
    <location>
        <begin position="1"/>
        <end position="33"/>
    </location>
</feature>
<evidence type="ECO:0000256" key="1">
    <source>
        <dbReference type="SAM" id="MobiDB-lite"/>
    </source>
</evidence>
<evidence type="ECO:0000313" key="2">
    <source>
        <dbReference type="EMBL" id="KAK1306942.1"/>
    </source>
</evidence>
<dbReference type="EMBL" id="JAUJYO010000010">
    <property type="protein sequence ID" value="KAK1306942.1"/>
    <property type="molecule type" value="Genomic_DNA"/>
</dbReference>
<comment type="caution">
    <text evidence="2">The sequence shown here is derived from an EMBL/GenBank/DDBJ whole genome shotgun (WGS) entry which is preliminary data.</text>
</comment>
<feature type="compositionally biased region" description="Gly residues" evidence="1">
    <location>
        <begin position="1"/>
        <end position="11"/>
    </location>
</feature>
<evidence type="ECO:0000313" key="3">
    <source>
        <dbReference type="Proteomes" id="UP001180020"/>
    </source>
</evidence>
<name>A0AAV9E0H3_ACOCL</name>
<proteinExistence type="predicted"/>
<sequence length="50" mass="5441">MGETAGGGVGDLEGEAVDGDAGTERRRGRGRRGWSWEVMKVELQHQISKK</sequence>
<keyword evidence="3" id="KW-1185">Reference proteome</keyword>